<keyword evidence="3" id="KW-1185">Reference proteome</keyword>
<evidence type="ECO:0000313" key="2">
    <source>
        <dbReference type="EMBL" id="RDE09431.1"/>
    </source>
</evidence>
<organism evidence="2 3">
    <name type="scientific">Pelagibacterium lacus</name>
    <dbReference type="NCBI Taxonomy" id="2282655"/>
    <lineage>
        <taxon>Bacteria</taxon>
        <taxon>Pseudomonadati</taxon>
        <taxon>Pseudomonadota</taxon>
        <taxon>Alphaproteobacteria</taxon>
        <taxon>Hyphomicrobiales</taxon>
        <taxon>Devosiaceae</taxon>
        <taxon>Pelagibacterium</taxon>
    </lineage>
</organism>
<dbReference type="Gene3D" id="3.40.630.30">
    <property type="match status" value="1"/>
</dbReference>
<sequence length="166" mass="17443">MPLWRPLRSTDLPAVSAIAAVVHPAYPEDDAVFADRAAIAPEACFLLEVDGAPAGYVLAHPWRHDSLPALNTVLGAVPAAPDTLYVHDLALLPAARGSGAAAEIVARLARVAQPHGAMSLVAVNDSVPFWTRMGFSPRVMPPLAAKLASYGADACYMTRPMAPHSC</sequence>
<protein>
    <submittedName>
        <fullName evidence="2">GNAT family N-acetyltransferase</fullName>
    </submittedName>
</protein>
<dbReference type="SUPFAM" id="SSF55729">
    <property type="entry name" value="Acyl-CoA N-acyltransferases (Nat)"/>
    <property type="match status" value="1"/>
</dbReference>
<dbReference type="Proteomes" id="UP000253759">
    <property type="component" value="Unassembled WGS sequence"/>
</dbReference>
<dbReference type="AlphaFoldDB" id="A0A369WBF9"/>
<dbReference type="InterPro" id="IPR016181">
    <property type="entry name" value="Acyl_CoA_acyltransferase"/>
</dbReference>
<proteinExistence type="predicted"/>
<dbReference type="PROSITE" id="PS51186">
    <property type="entry name" value="GNAT"/>
    <property type="match status" value="1"/>
</dbReference>
<feature type="domain" description="N-acetyltransferase" evidence="1">
    <location>
        <begin position="2"/>
        <end position="162"/>
    </location>
</feature>
<dbReference type="RefSeq" id="WP_114645339.1">
    <property type="nucleotide sequence ID" value="NZ_QQNH01000006.1"/>
</dbReference>
<evidence type="ECO:0000313" key="3">
    <source>
        <dbReference type="Proteomes" id="UP000253759"/>
    </source>
</evidence>
<dbReference type="CDD" id="cd04301">
    <property type="entry name" value="NAT_SF"/>
    <property type="match status" value="1"/>
</dbReference>
<dbReference type="InterPro" id="IPR000182">
    <property type="entry name" value="GNAT_dom"/>
</dbReference>
<evidence type="ECO:0000259" key="1">
    <source>
        <dbReference type="PROSITE" id="PS51186"/>
    </source>
</evidence>
<gene>
    <name evidence="2" type="ORF">DVH29_06400</name>
</gene>
<dbReference type="EMBL" id="QQNH01000006">
    <property type="protein sequence ID" value="RDE09431.1"/>
    <property type="molecule type" value="Genomic_DNA"/>
</dbReference>
<reference evidence="3" key="1">
    <citation type="submission" date="2018-07" db="EMBL/GenBank/DDBJ databases">
        <authorList>
            <person name="Liu B.-T."/>
            <person name="Du Z."/>
        </authorList>
    </citation>
    <scope>NUCLEOTIDE SEQUENCE [LARGE SCALE GENOMIC DNA]</scope>
    <source>
        <strain evidence="3">XYN52</strain>
    </source>
</reference>
<dbReference type="OrthoDB" id="359414at2"/>
<name>A0A369WBF9_9HYPH</name>
<accession>A0A369WBF9</accession>
<comment type="caution">
    <text evidence="2">The sequence shown here is derived from an EMBL/GenBank/DDBJ whole genome shotgun (WGS) entry which is preliminary data.</text>
</comment>
<keyword evidence="2" id="KW-0808">Transferase</keyword>
<dbReference type="GO" id="GO:0016747">
    <property type="term" value="F:acyltransferase activity, transferring groups other than amino-acyl groups"/>
    <property type="evidence" value="ECO:0007669"/>
    <property type="project" value="InterPro"/>
</dbReference>
<dbReference type="Pfam" id="PF00583">
    <property type="entry name" value="Acetyltransf_1"/>
    <property type="match status" value="1"/>
</dbReference>